<dbReference type="InterPro" id="IPR036388">
    <property type="entry name" value="WH-like_DNA-bd_sf"/>
</dbReference>
<evidence type="ECO:0000256" key="2">
    <source>
        <dbReference type="ARBA" id="ARBA00023015"/>
    </source>
</evidence>
<feature type="compositionally biased region" description="Basic and acidic residues" evidence="5">
    <location>
        <begin position="546"/>
        <end position="555"/>
    </location>
</feature>
<evidence type="ECO:0000256" key="1">
    <source>
        <dbReference type="ARBA" id="ARBA00009437"/>
    </source>
</evidence>
<keyword evidence="2" id="KW-0805">Transcription regulation</keyword>
<evidence type="ECO:0000256" key="3">
    <source>
        <dbReference type="ARBA" id="ARBA00023125"/>
    </source>
</evidence>
<evidence type="ECO:0000313" key="7">
    <source>
        <dbReference type="EMBL" id="SPC21059.1"/>
    </source>
</evidence>
<protein>
    <submittedName>
        <fullName evidence="7">Putative transcriptional regulator, LysR family</fullName>
    </submittedName>
</protein>
<sequence length="555" mass="61043">MRTALRLAHRDMMAASRFLRLPVMDKARVLTIFLGVVRAGSFRRAAVEAGVTPQAASKAVRTLETYLGVRLLHRTTRKLSLTEEGARLFELTAPGMRQLDEALEQVRASRSEDDGLIRLTAPPSLGSRVLVPLVKGFREQHPGIGFDVVLSDLFTDLVEARIDVGFRVGTSPGQNLVARRLCDLPLVICAAPDYLARHGAPATLDELMRHPCTGFRRPATGRMVPWELHVDGNLVYREIPAVASFNDVETEVEAVRAGIGIGQLPAYMVHDDLVSGRLRAILPGYSSSQVGLYMYYPHRSQMPGSRQRQPAGAAAAGLGYGGPHRREESQGGKRTGRMACGGGVDRPRHCLICCGAAVLPDCCAAAMRETGRRPAKRRPHHFTTLLYQALSRCRHWHMSLPANLANNALTAIAGRESHHARQSRCHPHRCPARACGKRQDLAGRSAAAQGGCAAHPGQRGARLHGQRQRSAGAQVQALAQFRHHPRRLPRHPHLPARYTGVSRFFRPCDQCPGGGRDRGHRYQRADRDRNDHAPRHGLGPGAAAVPDDRHQRYRR</sequence>
<dbReference type="PANTHER" id="PTHR30537:SF5">
    <property type="entry name" value="HTH-TYPE TRANSCRIPTIONAL ACTIVATOR TTDR-RELATED"/>
    <property type="match status" value="1"/>
</dbReference>
<keyword evidence="4" id="KW-0804">Transcription</keyword>
<keyword evidence="3" id="KW-0238">DNA-binding</keyword>
<accession>A0A7Z7JAF0</accession>
<gene>
    <name evidence="7" type="ORF">CBM2594_B10163</name>
</gene>
<feature type="compositionally biased region" description="Basic and acidic residues" evidence="5">
    <location>
        <begin position="523"/>
        <end position="534"/>
    </location>
</feature>
<dbReference type="InterPro" id="IPR005119">
    <property type="entry name" value="LysR_subst-bd"/>
</dbReference>
<dbReference type="AlphaFoldDB" id="A0A7Z7JAF0"/>
<feature type="region of interest" description="Disordered" evidence="5">
    <location>
        <begin position="509"/>
        <end position="555"/>
    </location>
</feature>
<feature type="region of interest" description="Disordered" evidence="5">
    <location>
        <begin position="302"/>
        <end position="337"/>
    </location>
</feature>
<feature type="domain" description="HTH lysR-type" evidence="6">
    <location>
        <begin position="25"/>
        <end position="82"/>
    </location>
</feature>
<evidence type="ECO:0000313" key="8">
    <source>
        <dbReference type="Proteomes" id="UP000257139"/>
    </source>
</evidence>
<dbReference type="GO" id="GO:0003677">
    <property type="term" value="F:DNA binding"/>
    <property type="evidence" value="ECO:0007669"/>
    <property type="project" value="UniProtKB-KW"/>
</dbReference>
<evidence type="ECO:0000256" key="5">
    <source>
        <dbReference type="SAM" id="MobiDB-lite"/>
    </source>
</evidence>
<reference evidence="7 8" key="1">
    <citation type="submission" date="2018-01" db="EMBL/GenBank/DDBJ databases">
        <authorList>
            <person name="Clerissi C."/>
        </authorList>
    </citation>
    <scope>NUCLEOTIDE SEQUENCE [LARGE SCALE GENOMIC DNA]</scope>
    <source>
        <strain evidence="7">Cupriavidus taiwanensis STM 6021</strain>
    </source>
</reference>
<dbReference type="FunFam" id="1.10.10.10:FF:000001">
    <property type="entry name" value="LysR family transcriptional regulator"/>
    <property type="match status" value="1"/>
</dbReference>
<dbReference type="Proteomes" id="UP000257139">
    <property type="component" value="Chromosome CBM2594_b"/>
</dbReference>
<dbReference type="InterPro" id="IPR058163">
    <property type="entry name" value="LysR-type_TF_proteobact-type"/>
</dbReference>
<organism evidence="7 8">
    <name type="scientific">Cupriavidus taiwanensis</name>
    <dbReference type="NCBI Taxonomy" id="164546"/>
    <lineage>
        <taxon>Bacteria</taxon>
        <taxon>Pseudomonadati</taxon>
        <taxon>Pseudomonadota</taxon>
        <taxon>Betaproteobacteria</taxon>
        <taxon>Burkholderiales</taxon>
        <taxon>Burkholderiaceae</taxon>
        <taxon>Cupriavidus</taxon>
    </lineage>
</organism>
<comment type="similarity">
    <text evidence="1">Belongs to the LysR transcriptional regulatory family.</text>
</comment>
<evidence type="ECO:0000256" key="4">
    <source>
        <dbReference type="ARBA" id="ARBA00023163"/>
    </source>
</evidence>
<dbReference type="CDD" id="cd08422">
    <property type="entry name" value="PBP2_CrgA_like"/>
    <property type="match status" value="1"/>
</dbReference>
<dbReference type="Pfam" id="PF03466">
    <property type="entry name" value="LysR_substrate"/>
    <property type="match status" value="1"/>
</dbReference>
<dbReference type="InterPro" id="IPR036390">
    <property type="entry name" value="WH_DNA-bd_sf"/>
</dbReference>
<proteinExistence type="inferred from homology"/>
<name>A0A7Z7JAF0_9BURK</name>
<dbReference type="GO" id="GO:0003700">
    <property type="term" value="F:DNA-binding transcription factor activity"/>
    <property type="evidence" value="ECO:0007669"/>
    <property type="project" value="InterPro"/>
</dbReference>
<evidence type="ECO:0000259" key="6">
    <source>
        <dbReference type="PROSITE" id="PS50931"/>
    </source>
</evidence>
<dbReference type="SUPFAM" id="SSF46785">
    <property type="entry name" value="Winged helix' DNA-binding domain"/>
    <property type="match status" value="1"/>
</dbReference>
<dbReference type="SUPFAM" id="SSF53850">
    <property type="entry name" value="Periplasmic binding protein-like II"/>
    <property type="match status" value="1"/>
</dbReference>
<dbReference type="Pfam" id="PF00126">
    <property type="entry name" value="HTH_1"/>
    <property type="match status" value="1"/>
</dbReference>
<dbReference type="Gene3D" id="3.40.190.290">
    <property type="match status" value="1"/>
</dbReference>
<dbReference type="EMBL" id="LT978514">
    <property type="protein sequence ID" value="SPC21059.1"/>
    <property type="molecule type" value="Genomic_DNA"/>
</dbReference>
<dbReference type="PANTHER" id="PTHR30537">
    <property type="entry name" value="HTH-TYPE TRANSCRIPTIONAL REGULATOR"/>
    <property type="match status" value="1"/>
</dbReference>
<dbReference type="InterPro" id="IPR000847">
    <property type="entry name" value="LysR_HTH_N"/>
</dbReference>
<dbReference type="Gene3D" id="1.10.10.10">
    <property type="entry name" value="Winged helix-like DNA-binding domain superfamily/Winged helix DNA-binding domain"/>
    <property type="match status" value="1"/>
</dbReference>
<dbReference type="PROSITE" id="PS50931">
    <property type="entry name" value="HTH_LYSR"/>
    <property type="match status" value="1"/>
</dbReference>
<feature type="region of interest" description="Disordered" evidence="5">
    <location>
        <begin position="450"/>
        <end position="469"/>
    </location>
</feature>